<feature type="transmembrane region" description="Helical" evidence="7">
    <location>
        <begin position="89"/>
        <end position="106"/>
    </location>
</feature>
<sequence>MPTAYVQLGSAVVFNVAAYLVYRSIADAAPRIWWPIFAVGLMLGAANTFLFARSIKAIPLSVAYPVFTGASFAVITVAAAFAFQERLPPVHLLGIGLVVAGIILVTR</sequence>
<keyword evidence="2" id="KW-1003">Cell membrane</keyword>
<dbReference type="EMBL" id="BKAJ01000022">
    <property type="protein sequence ID" value="GEP54121.1"/>
    <property type="molecule type" value="Genomic_DNA"/>
</dbReference>
<evidence type="ECO:0000256" key="7">
    <source>
        <dbReference type="SAM" id="Phobius"/>
    </source>
</evidence>
<keyword evidence="5 7" id="KW-0472">Membrane</keyword>
<keyword evidence="4 7" id="KW-1133">Transmembrane helix</keyword>
<dbReference type="Pfam" id="PF00893">
    <property type="entry name" value="Multi_Drug_Res"/>
    <property type="match status" value="1"/>
</dbReference>
<accession>A0A512N655</accession>
<comment type="similarity">
    <text evidence="6">Belongs to the drug/metabolite transporter (DMT) superfamily. Small multidrug resistance (SMR) (TC 2.A.7.1) family.</text>
</comment>
<evidence type="ECO:0000256" key="5">
    <source>
        <dbReference type="ARBA" id="ARBA00023136"/>
    </source>
</evidence>
<dbReference type="PANTHER" id="PTHR30561">
    <property type="entry name" value="SMR FAMILY PROTON-DEPENDENT DRUG EFFLUX TRANSPORTER SUGE"/>
    <property type="match status" value="1"/>
</dbReference>
<dbReference type="GO" id="GO:0005886">
    <property type="term" value="C:plasma membrane"/>
    <property type="evidence" value="ECO:0007669"/>
    <property type="project" value="UniProtKB-SubCell"/>
</dbReference>
<dbReference type="InterPro" id="IPR045324">
    <property type="entry name" value="Small_multidrug_res"/>
</dbReference>
<keyword evidence="3 6" id="KW-0812">Transmembrane</keyword>
<evidence type="ECO:0000256" key="6">
    <source>
        <dbReference type="RuleBase" id="RU003942"/>
    </source>
</evidence>
<dbReference type="InterPro" id="IPR000390">
    <property type="entry name" value="Small_drug/metabolite_transptr"/>
</dbReference>
<evidence type="ECO:0000256" key="2">
    <source>
        <dbReference type="ARBA" id="ARBA00022475"/>
    </source>
</evidence>
<protein>
    <submittedName>
        <fullName evidence="8">Multidrug transporter</fullName>
    </submittedName>
</protein>
<reference evidence="8 9" key="1">
    <citation type="submission" date="2019-07" db="EMBL/GenBank/DDBJ databases">
        <title>Whole genome shotgun sequence of Reyranella soli NBRC 108950.</title>
        <authorList>
            <person name="Hosoyama A."/>
            <person name="Uohara A."/>
            <person name="Ohji S."/>
            <person name="Ichikawa N."/>
        </authorList>
    </citation>
    <scope>NUCLEOTIDE SEQUENCE [LARGE SCALE GENOMIC DNA]</scope>
    <source>
        <strain evidence="8 9">NBRC 108950</strain>
    </source>
</reference>
<dbReference type="InterPro" id="IPR037185">
    <property type="entry name" value="EmrE-like"/>
</dbReference>
<gene>
    <name evidence="8" type="ORF">RSO01_12870</name>
</gene>
<evidence type="ECO:0000256" key="4">
    <source>
        <dbReference type="ARBA" id="ARBA00022989"/>
    </source>
</evidence>
<dbReference type="Gene3D" id="1.10.3730.20">
    <property type="match status" value="1"/>
</dbReference>
<evidence type="ECO:0000256" key="1">
    <source>
        <dbReference type="ARBA" id="ARBA00004651"/>
    </source>
</evidence>
<dbReference type="PANTHER" id="PTHR30561:SF9">
    <property type="entry name" value="4-AMINO-4-DEOXY-L-ARABINOSE-PHOSPHOUNDECAPRENOL FLIPPASE SUBUNIT ARNF-RELATED"/>
    <property type="match status" value="1"/>
</dbReference>
<proteinExistence type="inferred from homology"/>
<dbReference type="SUPFAM" id="SSF103481">
    <property type="entry name" value="Multidrug resistance efflux transporter EmrE"/>
    <property type="match status" value="1"/>
</dbReference>
<dbReference type="AlphaFoldDB" id="A0A512N655"/>
<keyword evidence="9" id="KW-1185">Reference proteome</keyword>
<comment type="subcellular location">
    <subcellularLocation>
        <location evidence="1 6">Cell membrane</location>
        <topology evidence="1 6">Multi-pass membrane protein</topology>
    </subcellularLocation>
</comment>
<feature type="transmembrane region" description="Helical" evidence="7">
    <location>
        <begin position="62"/>
        <end position="83"/>
    </location>
</feature>
<comment type="caution">
    <text evidence="8">The sequence shown here is derived from an EMBL/GenBank/DDBJ whole genome shotgun (WGS) entry which is preliminary data.</text>
</comment>
<organism evidence="8 9">
    <name type="scientific">Reyranella soli</name>
    <dbReference type="NCBI Taxonomy" id="1230389"/>
    <lineage>
        <taxon>Bacteria</taxon>
        <taxon>Pseudomonadati</taxon>
        <taxon>Pseudomonadota</taxon>
        <taxon>Alphaproteobacteria</taxon>
        <taxon>Hyphomicrobiales</taxon>
        <taxon>Reyranellaceae</taxon>
        <taxon>Reyranella</taxon>
    </lineage>
</organism>
<feature type="transmembrane region" description="Helical" evidence="7">
    <location>
        <begin position="32"/>
        <end position="50"/>
    </location>
</feature>
<dbReference type="GO" id="GO:0022857">
    <property type="term" value="F:transmembrane transporter activity"/>
    <property type="evidence" value="ECO:0007669"/>
    <property type="project" value="InterPro"/>
</dbReference>
<evidence type="ECO:0000313" key="8">
    <source>
        <dbReference type="EMBL" id="GEP54121.1"/>
    </source>
</evidence>
<dbReference type="Proteomes" id="UP000321058">
    <property type="component" value="Unassembled WGS sequence"/>
</dbReference>
<evidence type="ECO:0000256" key="3">
    <source>
        <dbReference type="ARBA" id="ARBA00022692"/>
    </source>
</evidence>
<name>A0A512N655_9HYPH</name>
<evidence type="ECO:0000313" key="9">
    <source>
        <dbReference type="Proteomes" id="UP000321058"/>
    </source>
</evidence>